<feature type="region of interest" description="Disordered" evidence="1">
    <location>
        <begin position="95"/>
        <end position="131"/>
    </location>
</feature>
<dbReference type="EMBL" id="CM018036">
    <property type="protein sequence ID" value="KAA8541107.1"/>
    <property type="molecule type" value="Genomic_DNA"/>
</dbReference>
<dbReference type="AlphaFoldDB" id="A0A5J5BH70"/>
<dbReference type="SUPFAM" id="SSF56112">
    <property type="entry name" value="Protein kinase-like (PK-like)"/>
    <property type="match status" value="1"/>
</dbReference>
<proteinExistence type="predicted"/>
<dbReference type="InterPro" id="IPR011009">
    <property type="entry name" value="Kinase-like_dom_sf"/>
</dbReference>
<dbReference type="InterPro" id="IPR044576">
    <property type="entry name" value="At4g25390-like"/>
</dbReference>
<evidence type="ECO:0000313" key="2">
    <source>
        <dbReference type="EMBL" id="KAA8541107.1"/>
    </source>
</evidence>
<reference evidence="2 3" key="1">
    <citation type="submission" date="2019-09" db="EMBL/GenBank/DDBJ databases">
        <title>A chromosome-level genome assembly of the Chinese tupelo Nyssa sinensis.</title>
        <authorList>
            <person name="Yang X."/>
            <person name="Kang M."/>
            <person name="Yang Y."/>
            <person name="Xiong H."/>
            <person name="Wang M."/>
            <person name="Zhang Z."/>
            <person name="Wang Z."/>
            <person name="Wu H."/>
            <person name="Ma T."/>
            <person name="Liu J."/>
            <person name="Xi Z."/>
        </authorList>
    </citation>
    <scope>NUCLEOTIDE SEQUENCE [LARGE SCALE GENOMIC DNA]</scope>
    <source>
        <strain evidence="2">J267</strain>
        <tissue evidence="2">Leaf</tissue>
    </source>
</reference>
<gene>
    <name evidence="2" type="ORF">F0562_025070</name>
</gene>
<organism evidence="2 3">
    <name type="scientific">Nyssa sinensis</name>
    <dbReference type="NCBI Taxonomy" id="561372"/>
    <lineage>
        <taxon>Eukaryota</taxon>
        <taxon>Viridiplantae</taxon>
        <taxon>Streptophyta</taxon>
        <taxon>Embryophyta</taxon>
        <taxon>Tracheophyta</taxon>
        <taxon>Spermatophyta</taxon>
        <taxon>Magnoliopsida</taxon>
        <taxon>eudicotyledons</taxon>
        <taxon>Gunneridae</taxon>
        <taxon>Pentapetalae</taxon>
        <taxon>asterids</taxon>
        <taxon>Cornales</taxon>
        <taxon>Nyssaceae</taxon>
        <taxon>Nyssa</taxon>
    </lineage>
</organism>
<protein>
    <submittedName>
        <fullName evidence="2">Uncharacterized protein</fullName>
    </submittedName>
</protein>
<feature type="compositionally biased region" description="Basic and acidic residues" evidence="1">
    <location>
        <begin position="105"/>
        <end position="115"/>
    </location>
</feature>
<accession>A0A5J5BH70</accession>
<keyword evidence="3" id="KW-1185">Reference proteome</keyword>
<dbReference type="OrthoDB" id="626167at2759"/>
<dbReference type="Gene3D" id="1.10.510.10">
    <property type="entry name" value="Transferase(Phosphotransferase) domain 1"/>
    <property type="match status" value="1"/>
</dbReference>
<sequence length="175" mass="18835">MSEFERANLISWARQLALNGKLLVLVDPSILSLDGEQALLCITIALLCLQRSPAKRPTLKEIVGMLSGGAEPPHLPFEFSPSPAIQFLLQVPEKGSRTQNGENWEGQRRRGKCESGHAAASSSSNGTIEKLPDGLTETMVVAAEPNIVVIMAGDQSPTYLATPVPVPSTRYSEQV</sequence>
<evidence type="ECO:0000256" key="1">
    <source>
        <dbReference type="SAM" id="MobiDB-lite"/>
    </source>
</evidence>
<evidence type="ECO:0000313" key="3">
    <source>
        <dbReference type="Proteomes" id="UP000325577"/>
    </source>
</evidence>
<dbReference type="PANTHER" id="PTHR46821:SF2">
    <property type="entry name" value="OS03G0251700 PROTEIN"/>
    <property type="match status" value="1"/>
</dbReference>
<name>A0A5J5BH70_9ASTE</name>
<dbReference type="PANTHER" id="PTHR46821">
    <property type="entry name" value="OS07G0586332 PROTEIN"/>
    <property type="match status" value="1"/>
</dbReference>
<dbReference type="Proteomes" id="UP000325577">
    <property type="component" value="Linkage Group LG13"/>
</dbReference>